<keyword evidence="3" id="KW-1185">Reference proteome</keyword>
<organism evidence="2 3">
    <name type="scientific">Caerostris extrusa</name>
    <name type="common">Bark spider</name>
    <name type="synonym">Caerostris bankana</name>
    <dbReference type="NCBI Taxonomy" id="172846"/>
    <lineage>
        <taxon>Eukaryota</taxon>
        <taxon>Metazoa</taxon>
        <taxon>Ecdysozoa</taxon>
        <taxon>Arthropoda</taxon>
        <taxon>Chelicerata</taxon>
        <taxon>Arachnida</taxon>
        <taxon>Araneae</taxon>
        <taxon>Araneomorphae</taxon>
        <taxon>Entelegynae</taxon>
        <taxon>Araneoidea</taxon>
        <taxon>Araneidae</taxon>
        <taxon>Caerostris</taxon>
    </lineage>
</organism>
<name>A0AAV4NGI4_CAEEX</name>
<feature type="region of interest" description="Disordered" evidence="1">
    <location>
        <begin position="1"/>
        <end position="31"/>
    </location>
</feature>
<dbReference type="AlphaFoldDB" id="A0AAV4NGI4"/>
<gene>
    <name evidence="2" type="ORF">CEXT_607611</name>
</gene>
<evidence type="ECO:0000256" key="1">
    <source>
        <dbReference type="SAM" id="MobiDB-lite"/>
    </source>
</evidence>
<sequence>APVEVPESPFVSHKSADSSGHKLRTESSTVRKWPNPDSCFHKIFLMQLSTSTIIISQAPAPNESGNPKILSRRAASFI</sequence>
<reference evidence="2 3" key="1">
    <citation type="submission" date="2021-06" db="EMBL/GenBank/DDBJ databases">
        <title>Caerostris extrusa draft genome.</title>
        <authorList>
            <person name="Kono N."/>
            <person name="Arakawa K."/>
        </authorList>
    </citation>
    <scope>NUCLEOTIDE SEQUENCE [LARGE SCALE GENOMIC DNA]</scope>
</reference>
<evidence type="ECO:0000313" key="3">
    <source>
        <dbReference type="Proteomes" id="UP001054945"/>
    </source>
</evidence>
<accession>A0AAV4NGI4</accession>
<evidence type="ECO:0000313" key="2">
    <source>
        <dbReference type="EMBL" id="GIX82452.1"/>
    </source>
</evidence>
<feature type="non-terminal residue" evidence="2">
    <location>
        <position position="1"/>
    </location>
</feature>
<dbReference type="EMBL" id="BPLR01003240">
    <property type="protein sequence ID" value="GIX82452.1"/>
    <property type="molecule type" value="Genomic_DNA"/>
</dbReference>
<dbReference type="Proteomes" id="UP001054945">
    <property type="component" value="Unassembled WGS sequence"/>
</dbReference>
<protein>
    <submittedName>
        <fullName evidence="2">Uncharacterized protein</fullName>
    </submittedName>
</protein>
<proteinExistence type="predicted"/>
<feature type="compositionally biased region" description="Basic and acidic residues" evidence="1">
    <location>
        <begin position="14"/>
        <end position="25"/>
    </location>
</feature>
<comment type="caution">
    <text evidence="2">The sequence shown here is derived from an EMBL/GenBank/DDBJ whole genome shotgun (WGS) entry which is preliminary data.</text>
</comment>